<proteinExistence type="predicted"/>
<dbReference type="AlphaFoldDB" id="A0A178XNG6"/>
<dbReference type="Gene3D" id="1.10.10.10">
    <property type="entry name" value="Winged helix-like DNA-binding domain superfamily/Winged helix DNA-binding domain"/>
    <property type="match status" value="2"/>
</dbReference>
<accession>A0A178XNG6</accession>
<evidence type="ECO:0000313" key="6">
    <source>
        <dbReference type="Proteomes" id="UP000094025"/>
    </source>
</evidence>
<reference evidence="5 6" key="1">
    <citation type="journal article" date="2016" name="Int. J. Syst. Evol. Microbiol.">
        <title>Ensifer glycinis sp. nov., an novel rhizobial species associated with Glycine spp.</title>
        <authorList>
            <person name="Yan H."/>
            <person name="Yan J."/>
            <person name="Sui X.H."/>
            <person name="Wang E.T."/>
            <person name="Chen W.X."/>
            <person name="Zhang X.X."/>
            <person name="Chen W.F."/>
        </authorList>
    </citation>
    <scope>NUCLEOTIDE SEQUENCE [LARGE SCALE GENOMIC DNA]</scope>
    <source>
        <strain evidence="5 6">CCBAU 23380</strain>
    </source>
</reference>
<evidence type="ECO:0000259" key="4">
    <source>
        <dbReference type="PROSITE" id="PS50949"/>
    </source>
</evidence>
<dbReference type="STRING" id="1472378.AU381_19970"/>
<organism evidence="5 6">
    <name type="scientific">Sinorhizobium glycinis</name>
    <dbReference type="NCBI Taxonomy" id="1472378"/>
    <lineage>
        <taxon>Bacteria</taxon>
        <taxon>Pseudomonadati</taxon>
        <taxon>Pseudomonadota</taxon>
        <taxon>Alphaproteobacteria</taxon>
        <taxon>Hyphomicrobiales</taxon>
        <taxon>Rhizobiaceae</taxon>
        <taxon>Sinorhizobium/Ensifer group</taxon>
        <taxon>Sinorhizobium</taxon>
    </lineage>
</organism>
<dbReference type="GO" id="GO:0003677">
    <property type="term" value="F:DNA binding"/>
    <property type="evidence" value="ECO:0007669"/>
    <property type="project" value="UniProtKB-KW"/>
</dbReference>
<dbReference type="InterPro" id="IPR000524">
    <property type="entry name" value="Tscrpt_reg_HTH_GntR"/>
</dbReference>
<keyword evidence="6" id="KW-1185">Reference proteome</keyword>
<sequence>MARQSVSPQITANILEFVRTNQMRAGEHLPCQMLADAFRVSRAPVNAALKKLEMMGIVRAEPNRGYFLAVDAANVEAAKPAGEPQREEEDPLYFRIAEDRLAGKLEERVSENELMRLYDVARSRLLKTLHRIAEEGWIERLPGNGWAFRETLTSRQSYEEGYVFRAVIEQQAMLLPTFRPNEDEFRKARAVQTALVEGGYETWSRAEIFKANNNFHEMLVACSQNDFFLDAIKRINRLRRLIEYHITIDRSRLPRQTSEHLHILDLVEAGRRTEAAAFLYTHIMGASRIKTPQV</sequence>
<dbReference type="InterPro" id="IPR036388">
    <property type="entry name" value="WH-like_DNA-bd_sf"/>
</dbReference>
<keyword evidence="3" id="KW-0804">Transcription</keyword>
<dbReference type="Pfam" id="PF07729">
    <property type="entry name" value="FCD"/>
    <property type="match status" value="1"/>
</dbReference>
<evidence type="ECO:0000256" key="2">
    <source>
        <dbReference type="ARBA" id="ARBA00023125"/>
    </source>
</evidence>
<dbReference type="EMBL" id="LPUX01000064">
    <property type="protein sequence ID" value="OAP36756.1"/>
    <property type="molecule type" value="Genomic_DNA"/>
</dbReference>
<feature type="domain" description="HTH gntR-type" evidence="4">
    <location>
        <begin position="4"/>
        <end position="71"/>
    </location>
</feature>
<dbReference type="SUPFAM" id="SSF48008">
    <property type="entry name" value="GntR ligand-binding domain-like"/>
    <property type="match status" value="1"/>
</dbReference>
<dbReference type="Pfam" id="PF00392">
    <property type="entry name" value="GntR"/>
    <property type="match status" value="1"/>
</dbReference>
<keyword evidence="1" id="KW-0805">Transcription regulation</keyword>
<gene>
    <name evidence="5" type="ORF">AU381_19970</name>
</gene>
<dbReference type="PROSITE" id="PS50949">
    <property type="entry name" value="HTH_GNTR"/>
    <property type="match status" value="1"/>
</dbReference>
<dbReference type="PANTHER" id="PTHR43537">
    <property type="entry name" value="TRANSCRIPTIONAL REGULATOR, GNTR FAMILY"/>
    <property type="match status" value="1"/>
</dbReference>
<dbReference type="Proteomes" id="UP000094025">
    <property type="component" value="Unassembled WGS sequence"/>
</dbReference>
<evidence type="ECO:0000256" key="3">
    <source>
        <dbReference type="ARBA" id="ARBA00023163"/>
    </source>
</evidence>
<dbReference type="GO" id="GO:0003700">
    <property type="term" value="F:DNA-binding transcription factor activity"/>
    <property type="evidence" value="ECO:0007669"/>
    <property type="project" value="InterPro"/>
</dbReference>
<dbReference type="SMART" id="SM00345">
    <property type="entry name" value="HTH_GNTR"/>
    <property type="match status" value="2"/>
</dbReference>
<keyword evidence="2" id="KW-0238">DNA-binding</keyword>
<dbReference type="SMART" id="SM00895">
    <property type="entry name" value="FCD"/>
    <property type="match status" value="1"/>
</dbReference>
<dbReference type="SUPFAM" id="SSF46785">
    <property type="entry name" value="Winged helix' DNA-binding domain"/>
    <property type="match status" value="2"/>
</dbReference>
<dbReference type="OrthoDB" id="7005926at2"/>
<dbReference type="RefSeq" id="WP_064243980.1">
    <property type="nucleotide sequence ID" value="NZ_LPUX01000064.1"/>
</dbReference>
<evidence type="ECO:0000313" key="5">
    <source>
        <dbReference type="EMBL" id="OAP36756.1"/>
    </source>
</evidence>
<protein>
    <submittedName>
        <fullName evidence="5">Transcriptional regulator</fullName>
    </submittedName>
</protein>
<dbReference type="InterPro" id="IPR011711">
    <property type="entry name" value="GntR_C"/>
</dbReference>
<name>A0A178XNG6_9HYPH</name>
<comment type="caution">
    <text evidence="5">The sequence shown here is derived from an EMBL/GenBank/DDBJ whole genome shotgun (WGS) entry which is preliminary data.</text>
</comment>
<dbReference type="PANTHER" id="PTHR43537:SF5">
    <property type="entry name" value="UXU OPERON TRANSCRIPTIONAL REGULATOR"/>
    <property type="match status" value="1"/>
</dbReference>
<dbReference type="Gene3D" id="1.20.120.530">
    <property type="entry name" value="GntR ligand-binding domain-like"/>
    <property type="match status" value="1"/>
</dbReference>
<evidence type="ECO:0000256" key="1">
    <source>
        <dbReference type="ARBA" id="ARBA00023015"/>
    </source>
</evidence>
<dbReference type="InterPro" id="IPR008920">
    <property type="entry name" value="TF_FadR/GntR_C"/>
</dbReference>
<dbReference type="InterPro" id="IPR036390">
    <property type="entry name" value="WH_DNA-bd_sf"/>
</dbReference>